<protein>
    <submittedName>
        <fullName evidence="2">Uncharacterized protein</fullName>
    </submittedName>
</protein>
<organism evidence="1 2">
    <name type="scientific">Heterorhabditis bacteriophora</name>
    <name type="common">Entomopathogenic nematode worm</name>
    <dbReference type="NCBI Taxonomy" id="37862"/>
    <lineage>
        <taxon>Eukaryota</taxon>
        <taxon>Metazoa</taxon>
        <taxon>Ecdysozoa</taxon>
        <taxon>Nematoda</taxon>
        <taxon>Chromadorea</taxon>
        <taxon>Rhabditida</taxon>
        <taxon>Rhabditina</taxon>
        <taxon>Rhabditomorpha</taxon>
        <taxon>Strongyloidea</taxon>
        <taxon>Heterorhabditidae</taxon>
        <taxon>Heterorhabditis</taxon>
    </lineage>
</organism>
<evidence type="ECO:0000313" key="1">
    <source>
        <dbReference type="Proteomes" id="UP000095283"/>
    </source>
</evidence>
<accession>A0A1I7XCE7</accession>
<reference evidence="2" key="1">
    <citation type="submission" date="2016-11" db="UniProtKB">
        <authorList>
            <consortium name="WormBaseParasite"/>
        </authorList>
    </citation>
    <scope>IDENTIFICATION</scope>
</reference>
<dbReference type="AlphaFoldDB" id="A0A1I7XCE7"/>
<evidence type="ECO:0000313" key="2">
    <source>
        <dbReference type="WBParaSite" id="Hba_15033"/>
    </source>
</evidence>
<dbReference type="WBParaSite" id="Hba_15033">
    <property type="protein sequence ID" value="Hba_15033"/>
    <property type="gene ID" value="Hba_15033"/>
</dbReference>
<keyword evidence="1" id="KW-1185">Reference proteome</keyword>
<proteinExistence type="predicted"/>
<sequence>MLIIVGYAELTQYQICGFYEGGNLYNPHQLPLYHILTTNDFPSSVLRK</sequence>
<dbReference type="Proteomes" id="UP000095283">
    <property type="component" value="Unplaced"/>
</dbReference>
<name>A0A1I7XCE7_HETBA</name>